<dbReference type="InterPro" id="IPR001509">
    <property type="entry name" value="Epimerase_deHydtase"/>
</dbReference>
<evidence type="ECO:0000256" key="2">
    <source>
        <dbReference type="ARBA" id="ARBA00023445"/>
    </source>
</evidence>
<keyword evidence="1" id="KW-0560">Oxidoreductase</keyword>
<dbReference type="GO" id="GO:0016616">
    <property type="term" value="F:oxidoreductase activity, acting on the CH-OH group of donors, NAD or NADP as acceptor"/>
    <property type="evidence" value="ECO:0007669"/>
    <property type="project" value="TreeGrafter"/>
</dbReference>
<dbReference type="SUPFAM" id="SSF51735">
    <property type="entry name" value="NAD(P)-binding Rossmann-fold domains"/>
    <property type="match status" value="1"/>
</dbReference>
<dbReference type="FunFam" id="3.40.50.720:FF:000336">
    <property type="entry name" value="Aldehyde reductase"/>
    <property type="match status" value="1"/>
</dbReference>
<dbReference type="InterPro" id="IPR050425">
    <property type="entry name" value="NAD(P)_dehydrat-like"/>
</dbReference>
<accession>A0AAV9JR00</accession>
<dbReference type="PANTHER" id="PTHR10366">
    <property type="entry name" value="NAD DEPENDENT EPIMERASE/DEHYDRATASE"/>
    <property type="match status" value="1"/>
</dbReference>
<evidence type="ECO:0000256" key="1">
    <source>
        <dbReference type="ARBA" id="ARBA00023002"/>
    </source>
</evidence>
<dbReference type="PANTHER" id="PTHR10366:SF564">
    <property type="entry name" value="STEROL-4-ALPHA-CARBOXYLATE 3-DEHYDROGENASE, DECARBOXYLATING"/>
    <property type="match status" value="1"/>
</dbReference>
<dbReference type="InterPro" id="IPR036291">
    <property type="entry name" value="NAD(P)-bd_dom_sf"/>
</dbReference>
<reference evidence="4 5" key="1">
    <citation type="submission" date="2021-11" db="EMBL/GenBank/DDBJ databases">
        <title>Black yeast isolated from Biological Soil Crust.</title>
        <authorList>
            <person name="Kurbessoian T."/>
        </authorList>
    </citation>
    <scope>NUCLEOTIDE SEQUENCE [LARGE SCALE GENOMIC DNA]</scope>
    <source>
        <strain evidence="4 5">CCFEE 5522</strain>
    </source>
</reference>
<evidence type="ECO:0000313" key="5">
    <source>
        <dbReference type="Proteomes" id="UP001324427"/>
    </source>
</evidence>
<comment type="caution">
    <text evidence="4">The sequence shown here is derived from an EMBL/GenBank/DDBJ whole genome shotgun (WGS) entry which is preliminary data.</text>
</comment>
<gene>
    <name evidence="4" type="ORF">LTR36_010603</name>
</gene>
<comment type="similarity">
    <text evidence="2">Belongs to the NAD(P)-dependent epimerase/dehydratase family. Dihydroflavonol-4-reductase subfamily.</text>
</comment>
<dbReference type="Gene3D" id="3.40.50.720">
    <property type="entry name" value="NAD(P)-binding Rossmann-like Domain"/>
    <property type="match status" value="1"/>
</dbReference>
<dbReference type="EMBL" id="JAVFHQ010000009">
    <property type="protein sequence ID" value="KAK4547884.1"/>
    <property type="molecule type" value="Genomic_DNA"/>
</dbReference>
<sequence length="349" mass="37748">MASSQLVLVTGGSGFVGSHCIVLLLERGYRVRTTVRSLSRADDVREMLRVGGVTEDQVNSVEFAAAELMSDEGWGAACKDCDFVLHVASPFPALAPKNEDELIVPAREGTLRALRAAKAAGTVKRVVVTSSFAAIGYGHPERTEPFTEEDWTVLEQPATPVPAYHKSKTIAEKAAWAYIKEEGDGMELAVVNPVGIFGPILSKTYATSIELIVRAMKGQLPGLPQLSFGVVDVRDVADLHIRCMTDPKAAGQRFIAVTGDFMDLQGIAKTLKNKLGDKARKVPTRVLPNILLRIVGFFDPTVALLVPELGKYKNGSNEKARTMLGWQPRSAEDALATSAESLERFGLLN</sequence>
<keyword evidence="5" id="KW-1185">Reference proteome</keyword>
<organism evidence="4 5">
    <name type="scientific">Oleoguttula mirabilis</name>
    <dbReference type="NCBI Taxonomy" id="1507867"/>
    <lineage>
        <taxon>Eukaryota</taxon>
        <taxon>Fungi</taxon>
        <taxon>Dikarya</taxon>
        <taxon>Ascomycota</taxon>
        <taxon>Pezizomycotina</taxon>
        <taxon>Dothideomycetes</taxon>
        <taxon>Dothideomycetidae</taxon>
        <taxon>Mycosphaerellales</taxon>
        <taxon>Teratosphaeriaceae</taxon>
        <taxon>Oleoguttula</taxon>
    </lineage>
</organism>
<dbReference type="Proteomes" id="UP001324427">
    <property type="component" value="Unassembled WGS sequence"/>
</dbReference>
<dbReference type="CDD" id="cd05227">
    <property type="entry name" value="AR_SDR_e"/>
    <property type="match status" value="1"/>
</dbReference>
<evidence type="ECO:0000259" key="3">
    <source>
        <dbReference type="Pfam" id="PF01370"/>
    </source>
</evidence>
<dbReference type="Pfam" id="PF01370">
    <property type="entry name" value="Epimerase"/>
    <property type="match status" value="1"/>
</dbReference>
<name>A0AAV9JR00_9PEZI</name>
<protein>
    <recommendedName>
        <fullName evidence="3">NAD-dependent epimerase/dehydratase domain-containing protein</fullName>
    </recommendedName>
</protein>
<evidence type="ECO:0000313" key="4">
    <source>
        <dbReference type="EMBL" id="KAK4547884.1"/>
    </source>
</evidence>
<feature type="domain" description="NAD-dependent epimerase/dehydratase" evidence="3">
    <location>
        <begin position="7"/>
        <end position="250"/>
    </location>
</feature>
<dbReference type="AlphaFoldDB" id="A0AAV9JR00"/>
<proteinExistence type="inferred from homology"/>